<dbReference type="Gene3D" id="3.30.160.250">
    <property type="match status" value="1"/>
</dbReference>
<proteinExistence type="predicted"/>
<dbReference type="RefSeq" id="WP_057803201.1">
    <property type="nucleotide sequence ID" value="NZ_JQBX01000010.1"/>
</dbReference>
<dbReference type="SUPFAM" id="SSF143100">
    <property type="entry name" value="TTHA1013/TTHA0281-like"/>
    <property type="match status" value="1"/>
</dbReference>
<sequence length="131" mass="14335">MRLVSYTAVFDDSLNNKGEYTVTFPDVAGVVTDGNSFTEAIQNAQEALGLMLYDREELPKVTDQKTIEKANPDKLVTTIATDLDVIKNDVKEVSVKKNTRIPADLAKAAEEKGINFSAVLTEALKKELAKS</sequence>
<organism evidence="2 3">
    <name type="scientific">Pediococcus stilesii</name>
    <dbReference type="NCBI Taxonomy" id="331679"/>
    <lineage>
        <taxon>Bacteria</taxon>
        <taxon>Bacillati</taxon>
        <taxon>Bacillota</taxon>
        <taxon>Bacilli</taxon>
        <taxon>Lactobacillales</taxon>
        <taxon>Lactobacillaceae</taxon>
        <taxon>Pediococcus</taxon>
    </lineage>
</organism>
<dbReference type="Proteomes" id="UP000051859">
    <property type="component" value="Unassembled WGS sequence"/>
</dbReference>
<dbReference type="InterPro" id="IPR031807">
    <property type="entry name" value="HicB-like"/>
</dbReference>
<dbReference type="InterPro" id="IPR035069">
    <property type="entry name" value="TTHA1013/TTHA0281-like"/>
</dbReference>
<feature type="domain" description="HicB-like antitoxin of toxin-antitoxin system" evidence="1">
    <location>
        <begin position="15"/>
        <end position="122"/>
    </location>
</feature>
<evidence type="ECO:0000313" key="2">
    <source>
        <dbReference type="EMBL" id="KRN93853.1"/>
    </source>
</evidence>
<accession>A0A0R2L4M1</accession>
<evidence type="ECO:0000313" key="3">
    <source>
        <dbReference type="Proteomes" id="UP000051859"/>
    </source>
</evidence>
<dbReference type="EMBL" id="JQBX01000010">
    <property type="protein sequence ID" value="KRN93853.1"/>
    <property type="molecule type" value="Genomic_DNA"/>
</dbReference>
<comment type="caution">
    <text evidence="2">The sequence shown here is derived from an EMBL/GenBank/DDBJ whole genome shotgun (WGS) entry which is preliminary data.</text>
</comment>
<reference evidence="2 3" key="1">
    <citation type="journal article" date="2015" name="Genome Announc.">
        <title>Expanding the biotechnology potential of lactobacilli through comparative genomics of 213 strains and associated genera.</title>
        <authorList>
            <person name="Sun Z."/>
            <person name="Harris H.M."/>
            <person name="McCann A."/>
            <person name="Guo C."/>
            <person name="Argimon S."/>
            <person name="Zhang W."/>
            <person name="Yang X."/>
            <person name="Jeffery I.B."/>
            <person name="Cooney J.C."/>
            <person name="Kagawa T.F."/>
            <person name="Liu W."/>
            <person name="Song Y."/>
            <person name="Salvetti E."/>
            <person name="Wrobel A."/>
            <person name="Rasinkangas P."/>
            <person name="Parkhill J."/>
            <person name="Rea M.C."/>
            <person name="O'Sullivan O."/>
            <person name="Ritari J."/>
            <person name="Douillard F.P."/>
            <person name="Paul Ross R."/>
            <person name="Yang R."/>
            <person name="Briner A.E."/>
            <person name="Felis G.E."/>
            <person name="de Vos W.M."/>
            <person name="Barrangou R."/>
            <person name="Klaenhammer T.R."/>
            <person name="Caufield P.W."/>
            <person name="Cui Y."/>
            <person name="Zhang H."/>
            <person name="O'Toole P.W."/>
        </authorList>
    </citation>
    <scope>NUCLEOTIDE SEQUENCE [LARGE SCALE GENOMIC DNA]</scope>
    <source>
        <strain evidence="2 3">DSM 18001</strain>
    </source>
</reference>
<dbReference type="PATRIC" id="fig|331679.3.peg.264"/>
<dbReference type="STRING" id="331679.IV81_GL000259"/>
<gene>
    <name evidence="2" type="ORF">IV81_GL000259</name>
</gene>
<name>A0A0R2L4M1_9LACO</name>
<evidence type="ECO:0000259" key="1">
    <source>
        <dbReference type="Pfam" id="PF15919"/>
    </source>
</evidence>
<dbReference type="Pfam" id="PF15919">
    <property type="entry name" value="HicB_lk_antitox"/>
    <property type="match status" value="1"/>
</dbReference>
<keyword evidence="3" id="KW-1185">Reference proteome</keyword>
<protein>
    <recommendedName>
        <fullName evidence="1">HicB-like antitoxin of toxin-antitoxin system domain-containing protein</fullName>
    </recommendedName>
</protein>
<dbReference type="AlphaFoldDB" id="A0A0R2L4M1"/>